<dbReference type="SMART" id="SM00054">
    <property type="entry name" value="EFh"/>
    <property type="match status" value="3"/>
</dbReference>
<feature type="region of interest" description="Disordered" evidence="4">
    <location>
        <begin position="1"/>
        <end position="27"/>
    </location>
</feature>
<dbReference type="InterPro" id="IPR051581">
    <property type="entry name" value="Ca-bind"/>
</dbReference>
<dbReference type="Gene3D" id="1.10.238.10">
    <property type="entry name" value="EF-hand"/>
    <property type="match status" value="2"/>
</dbReference>
<dbReference type="InterPro" id="IPR011992">
    <property type="entry name" value="EF-hand-dom_pair"/>
</dbReference>
<organism evidence="6 7">
    <name type="scientific">Gonium pectorale</name>
    <name type="common">Green alga</name>
    <dbReference type="NCBI Taxonomy" id="33097"/>
    <lineage>
        <taxon>Eukaryota</taxon>
        <taxon>Viridiplantae</taxon>
        <taxon>Chlorophyta</taxon>
        <taxon>core chlorophytes</taxon>
        <taxon>Chlorophyceae</taxon>
        <taxon>CS clade</taxon>
        <taxon>Chlamydomonadales</taxon>
        <taxon>Volvocaceae</taxon>
        <taxon>Gonium</taxon>
    </lineage>
</organism>
<dbReference type="Proteomes" id="UP000075714">
    <property type="component" value="Unassembled WGS sequence"/>
</dbReference>
<dbReference type="InterPro" id="IPR002048">
    <property type="entry name" value="EF_hand_dom"/>
</dbReference>
<dbReference type="CDD" id="cd00051">
    <property type="entry name" value="EFh"/>
    <property type="match status" value="1"/>
</dbReference>
<comment type="caution">
    <text evidence="6">The sequence shown here is derived from an EMBL/GenBank/DDBJ whole genome shotgun (WGS) entry which is preliminary data.</text>
</comment>
<evidence type="ECO:0000256" key="4">
    <source>
        <dbReference type="SAM" id="MobiDB-lite"/>
    </source>
</evidence>
<dbReference type="STRING" id="33097.A0A150H244"/>
<dbReference type="OrthoDB" id="26525at2759"/>
<dbReference type="PROSITE" id="PS00018">
    <property type="entry name" value="EF_HAND_1"/>
    <property type="match status" value="3"/>
</dbReference>
<dbReference type="Pfam" id="PF13499">
    <property type="entry name" value="EF-hand_7"/>
    <property type="match status" value="1"/>
</dbReference>
<name>A0A150H244_GONPE</name>
<dbReference type="Pfam" id="PF13202">
    <property type="entry name" value="EF-hand_5"/>
    <property type="match status" value="1"/>
</dbReference>
<keyword evidence="1" id="KW-0479">Metal-binding</keyword>
<dbReference type="SUPFAM" id="SSF47473">
    <property type="entry name" value="EF-hand"/>
    <property type="match status" value="1"/>
</dbReference>
<feature type="domain" description="EF-hand" evidence="5">
    <location>
        <begin position="180"/>
        <end position="215"/>
    </location>
</feature>
<keyword evidence="2" id="KW-0677">Repeat</keyword>
<proteinExistence type="predicted"/>
<accession>A0A150H244</accession>
<evidence type="ECO:0000256" key="3">
    <source>
        <dbReference type="ARBA" id="ARBA00022837"/>
    </source>
</evidence>
<keyword evidence="3" id="KW-0106">Calcium</keyword>
<reference evidence="7" key="1">
    <citation type="journal article" date="2016" name="Nat. Commun.">
        <title>The Gonium pectorale genome demonstrates co-option of cell cycle regulation during the evolution of multicellularity.</title>
        <authorList>
            <person name="Hanschen E.R."/>
            <person name="Marriage T.N."/>
            <person name="Ferris P.J."/>
            <person name="Hamaji T."/>
            <person name="Toyoda A."/>
            <person name="Fujiyama A."/>
            <person name="Neme R."/>
            <person name="Noguchi H."/>
            <person name="Minakuchi Y."/>
            <person name="Suzuki M."/>
            <person name="Kawai-Toyooka H."/>
            <person name="Smith D.R."/>
            <person name="Sparks H."/>
            <person name="Anderson J."/>
            <person name="Bakaric R."/>
            <person name="Luria V."/>
            <person name="Karger A."/>
            <person name="Kirschner M.W."/>
            <person name="Durand P.M."/>
            <person name="Michod R.E."/>
            <person name="Nozaki H."/>
            <person name="Olson B.J."/>
        </authorList>
    </citation>
    <scope>NUCLEOTIDE SEQUENCE [LARGE SCALE GENOMIC DNA]</scope>
    <source>
        <strain evidence="7">NIES-2863</strain>
    </source>
</reference>
<dbReference type="PANTHER" id="PTHR34524">
    <property type="entry name" value="CALCYPHOSIN"/>
    <property type="match status" value="1"/>
</dbReference>
<evidence type="ECO:0000256" key="2">
    <source>
        <dbReference type="ARBA" id="ARBA00022737"/>
    </source>
</evidence>
<evidence type="ECO:0000259" key="5">
    <source>
        <dbReference type="PROSITE" id="PS50222"/>
    </source>
</evidence>
<protein>
    <recommendedName>
        <fullName evidence="5">EF-hand domain-containing protein</fullName>
    </recommendedName>
</protein>
<evidence type="ECO:0000256" key="1">
    <source>
        <dbReference type="ARBA" id="ARBA00022723"/>
    </source>
</evidence>
<dbReference type="InterPro" id="IPR018247">
    <property type="entry name" value="EF_Hand_1_Ca_BS"/>
</dbReference>
<dbReference type="AlphaFoldDB" id="A0A150H244"/>
<feature type="domain" description="EF-hand" evidence="5">
    <location>
        <begin position="216"/>
        <end position="251"/>
    </location>
</feature>
<gene>
    <name evidence="6" type="ORF">GPECTOR_2g1459</name>
</gene>
<dbReference type="PROSITE" id="PS50222">
    <property type="entry name" value="EF_HAND_2"/>
    <property type="match status" value="3"/>
</dbReference>
<evidence type="ECO:0000313" key="6">
    <source>
        <dbReference type="EMBL" id="KXZ55908.1"/>
    </source>
</evidence>
<sequence length="252" mass="27725">MGIAIPPANLRDVERPGTGMPTAASSSGGIVQVPLGVPPALSQSSQGTAFKASRGQALMVFNEIDSDMNGKVTRSELEAAALSLGFSLEQVQRLWDRLDKRGRGFLESSDWGNRDVFANIQLFATRYLQKYMGVPDVSSTPEQVRKYLRNQEMRQVKSLAAAINMVRANAVSRGMQTAGASGNPIYDTFRFMDADGSGTLSKDEIRDAFFALGVHLSPEVVEQIMKIFDRDSNGRVQYYEFERTMFPPARGN</sequence>
<keyword evidence="7" id="KW-1185">Reference proteome</keyword>
<dbReference type="EMBL" id="LSYV01000003">
    <property type="protein sequence ID" value="KXZ55908.1"/>
    <property type="molecule type" value="Genomic_DNA"/>
</dbReference>
<dbReference type="PANTHER" id="PTHR34524:SF6">
    <property type="entry name" value="CALCYPHOSINE LIKE"/>
    <property type="match status" value="1"/>
</dbReference>
<feature type="domain" description="EF-hand" evidence="5">
    <location>
        <begin position="52"/>
        <end position="87"/>
    </location>
</feature>
<evidence type="ECO:0000313" key="7">
    <source>
        <dbReference type="Proteomes" id="UP000075714"/>
    </source>
</evidence>
<dbReference type="GO" id="GO:0005509">
    <property type="term" value="F:calcium ion binding"/>
    <property type="evidence" value="ECO:0007669"/>
    <property type="project" value="InterPro"/>
</dbReference>